<evidence type="ECO:0000313" key="2">
    <source>
        <dbReference type="Proteomes" id="UP000233786"/>
    </source>
</evidence>
<dbReference type="EMBL" id="PJNB01000001">
    <property type="protein sequence ID" value="PKW15931.1"/>
    <property type="molecule type" value="Genomic_DNA"/>
</dbReference>
<dbReference type="RefSeq" id="WP_010696610.1">
    <property type="nucleotide sequence ID" value="NZ_CP061007.1"/>
</dbReference>
<organism evidence="1 2">
    <name type="scientific">Saccharopolyspora spinosa</name>
    <dbReference type="NCBI Taxonomy" id="60894"/>
    <lineage>
        <taxon>Bacteria</taxon>
        <taxon>Bacillati</taxon>
        <taxon>Actinomycetota</taxon>
        <taxon>Actinomycetes</taxon>
        <taxon>Pseudonocardiales</taxon>
        <taxon>Pseudonocardiaceae</taxon>
        <taxon>Saccharopolyspora</taxon>
    </lineage>
</organism>
<keyword evidence="2" id="KW-1185">Reference proteome</keyword>
<proteinExistence type="predicted"/>
<dbReference type="STRING" id="994479.GCA_000194155_03504"/>
<gene>
    <name evidence="1" type="ORF">A8926_3713</name>
</gene>
<reference evidence="1" key="1">
    <citation type="submission" date="2017-12" db="EMBL/GenBank/DDBJ databases">
        <title>Sequencing the genomes of 1000 Actinobacteria strains.</title>
        <authorList>
            <person name="Klenk H.-P."/>
        </authorList>
    </citation>
    <scope>NUCLEOTIDE SEQUENCE [LARGE SCALE GENOMIC DNA]</scope>
    <source>
        <strain evidence="1">DSM 44228</strain>
    </source>
</reference>
<comment type="caution">
    <text evidence="1">The sequence shown here is derived from an EMBL/GenBank/DDBJ whole genome shotgun (WGS) entry which is preliminary data.</text>
</comment>
<name>A0A2N3XZ84_SACSN</name>
<evidence type="ECO:0008006" key="3">
    <source>
        <dbReference type="Google" id="ProtNLM"/>
    </source>
</evidence>
<protein>
    <recommendedName>
        <fullName evidence="3">Gp19/Gp15/Gp42-like protein</fullName>
    </recommendedName>
</protein>
<dbReference type="Proteomes" id="UP000233786">
    <property type="component" value="Unassembled WGS sequence"/>
</dbReference>
<dbReference type="AlphaFoldDB" id="A0A2N3XZ84"/>
<accession>A0A2N3XZ84</accession>
<dbReference type="OrthoDB" id="3626601at2"/>
<sequence length="120" mass="11954">MAELFTAETLAALVGRPVSAETGAAIHTWTLAAILGEIGELPDPVPPDVTAVALEVAKAAVPTPGGAASTTIGPYAATYTDSGGPQGMDLSREQRIRLRKAAGLGAAFSVGTGSAILDVP</sequence>
<evidence type="ECO:0000313" key="1">
    <source>
        <dbReference type="EMBL" id="PKW15931.1"/>
    </source>
</evidence>